<keyword evidence="3" id="KW-0472">Membrane</keyword>
<evidence type="ECO:0000313" key="6">
    <source>
        <dbReference type="Proteomes" id="UP000064967"/>
    </source>
</evidence>
<protein>
    <submittedName>
        <fullName evidence="5">Two component, sigma54 specific, transcriptional regulator, Fis family</fullName>
    </submittedName>
</protein>
<feature type="domain" description="Sigma-54 factor interaction" evidence="4">
    <location>
        <begin position="515"/>
        <end position="719"/>
    </location>
</feature>
<dbReference type="PANTHER" id="PTHR32071">
    <property type="entry name" value="TRANSCRIPTIONAL REGULATORY PROTEIN"/>
    <property type="match status" value="1"/>
</dbReference>
<keyword evidence="6" id="KW-1185">Reference proteome</keyword>
<keyword evidence="1" id="KW-0547">Nucleotide-binding</keyword>
<dbReference type="PATRIC" id="fig|1391654.3.peg.935"/>
<dbReference type="InterPro" id="IPR027417">
    <property type="entry name" value="P-loop_NTPase"/>
</dbReference>
<keyword evidence="3" id="KW-0812">Transmembrane</keyword>
<dbReference type="GO" id="GO:0006355">
    <property type="term" value="P:regulation of DNA-templated transcription"/>
    <property type="evidence" value="ECO:0007669"/>
    <property type="project" value="InterPro"/>
</dbReference>
<feature type="transmembrane region" description="Helical" evidence="3">
    <location>
        <begin position="143"/>
        <end position="166"/>
    </location>
</feature>
<feature type="transmembrane region" description="Helical" evidence="3">
    <location>
        <begin position="110"/>
        <end position="131"/>
    </location>
</feature>
<dbReference type="Proteomes" id="UP000064967">
    <property type="component" value="Chromosome"/>
</dbReference>
<dbReference type="EMBL" id="CP012333">
    <property type="protein sequence ID" value="AKU94258.1"/>
    <property type="molecule type" value="Genomic_DNA"/>
</dbReference>
<evidence type="ECO:0000256" key="2">
    <source>
        <dbReference type="ARBA" id="ARBA00022840"/>
    </source>
</evidence>
<dbReference type="STRING" id="1391654.AKJ09_00922"/>
<dbReference type="KEGG" id="llu:AKJ09_00922"/>
<keyword evidence="3" id="KW-1133">Transmembrane helix</keyword>
<organism evidence="5 6">
    <name type="scientific">Labilithrix luteola</name>
    <dbReference type="NCBI Taxonomy" id="1391654"/>
    <lineage>
        <taxon>Bacteria</taxon>
        <taxon>Pseudomonadati</taxon>
        <taxon>Myxococcota</taxon>
        <taxon>Polyangia</taxon>
        <taxon>Polyangiales</taxon>
        <taxon>Labilitrichaceae</taxon>
        <taxon>Labilithrix</taxon>
    </lineage>
</organism>
<feature type="transmembrane region" description="Helical" evidence="3">
    <location>
        <begin position="233"/>
        <end position="253"/>
    </location>
</feature>
<dbReference type="InterPro" id="IPR002078">
    <property type="entry name" value="Sigma_54_int"/>
</dbReference>
<evidence type="ECO:0000256" key="1">
    <source>
        <dbReference type="ARBA" id="ARBA00022741"/>
    </source>
</evidence>
<feature type="transmembrane region" description="Helical" evidence="3">
    <location>
        <begin position="204"/>
        <end position="221"/>
    </location>
</feature>
<name>A0A0K1PL52_9BACT</name>
<evidence type="ECO:0000259" key="4">
    <source>
        <dbReference type="PROSITE" id="PS50045"/>
    </source>
</evidence>
<evidence type="ECO:0000313" key="5">
    <source>
        <dbReference type="EMBL" id="AKU94258.1"/>
    </source>
</evidence>
<feature type="transmembrane region" description="Helical" evidence="3">
    <location>
        <begin position="178"/>
        <end position="198"/>
    </location>
</feature>
<dbReference type="GO" id="GO:0005524">
    <property type="term" value="F:ATP binding"/>
    <property type="evidence" value="ECO:0007669"/>
    <property type="project" value="UniProtKB-KW"/>
</dbReference>
<keyword evidence="2" id="KW-0067">ATP-binding</keyword>
<sequence>MGANEGHPAAWLTIGLGLAVAVLGAMVPEEASPSTARTYLWTAGNLAVALASVALSSRPPWAALLREIGALGAGIVTVRSIASIEPDAGLGPSATEASTRDFGMRDLERLALALVVIGWGTAAILDALAVFGVAPSVTESAPLAAASAGAGSLFGIGAMALLAFGIRRLELGAPPRALVVASVSGVGLLVAIMLAFATKVRADAAAALGSALAAPAIVRLTRARDAWVVARRGRRLLTLTVFGGPVVVLAAIAASGHGASLLVLTFALGALGVGAAAPRLEETFLPMKGALLEALRESRRMARDRDARAAIANTLVKLREASGQIPQAGNPGHSPELWMLHPTRVCTVDAAGYLREREAELPVSVVDIAKDEPHRTVRVDVLRALEVRRADLRPLLRWLEDRGALFATIVSESDEPDGLLLMPAGRRGEALTIEEIRAAKELADAFVAVCQARSAHERHLARERELADQVDTLDDELARLRHAASIDNGRHELASSRLARPATVGIYSAPSRLSYDALERRVEQDAPIVLVARAGIDPVPFIARAHLSGPRKDAPLVIVDGTSSREHDLERWKDERRSPLALADRGLLVLVDGAALPRDVQVLVARALLERRPPWEQATPLDVGIALTSTMTPDALMEEGRLSPELHARVEDARPIELPGLHERAEDLFSIVADRLAREGLRVLGRPIGIDAAAFSRLVEHPFEGEDAELATIVTRLVARVSGDVVRAADVDALGIVEPPPVSVERSERKHANDG</sequence>
<reference evidence="5 6" key="1">
    <citation type="submission" date="2015-08" db="EMBL/GenBank/DDBJ databases">
        <authorList>
            <person name="Babu N.S."/>
            <person name="Beckwith C.J."/>
            <person name="Beseler K.G."/>
            <person name="Brison A."/>
            <person name="Carone J.V."/>
            <person name="Caskin T.P."/>
            <person name="Diamond M."/>
            <person name="Durham M.E."/>
            <person name="Foxe J.M."/>
            <person name="Go M."/>
            <person name="Henderson B.A."/>
            <person name="Jones I.B."/>
            <person name="McGettigan J.A."/>
            <person name="Micheletti S.J."/>
            <person name="Nasrallah M.E."/>
            <person name="Ortiz D."/>
            <person name="Piller C.R."/>
            <person name="Privatt S.R."/>
            <person name="Schneider S.L."/>
            <person name="Sharp S."/>
            <person name="Smith T.C."/>
            <person name="Stanton J.D."/>
            <person name="Ullery H.E."/>
            <person name="Wilson R.J."/>
            <person name="Serrano M.G."/>
            <person name="Buck G."/>
            <person name="Lee V."/>
            <person name="Wang Y."/>
            <person name="Carvalho R."/>
            <person name="Voegtly L."/>
            <person name="Shi R."/>
            <person name="Duckworth R."/>
            <person name="Johnson A."/>
            <person name="Loviza R."/>
            <person name="Walstead R."/>
            <person name="Shah Z."/>
            <person name="Kiflezghi M."/>
            <person name="Wade K."/>
            <person name="Ball S.L."/>
            <person name="Bradley K.W."/>
            <person name="Asai D.J."/>
            <person name="Bowman C.A."/>
            <person name="Russell D.A."/>
            <person name="Pope W.H."/>
            <person name="Jacobs-Sera D."/>
            <person name="Hendrix R.W."/>
            <person name="Hatfull G.F."/>
        </authorList>
    </citation>
    <scope>NUCLEOTIDE SEQUENCE [LARGE SCALE GENOMIC DNA]</scope>
    <source>
        <strain evidence="5 6">DSM 27648</strain>
    </source>
</reference>
<feature type="transmembrane region" description="Helical" evidence="3">
    <location>
        <begin position="9"/>
        <end position="27"/>
    </location>
</feature>
<dbReference type="PROSITE" id="PS50045">
    <property type="entry name" value="SIGMA54_INTERACT_4"/>
    <property type="match status" value="1"/>
</dbReference>
<evidence type="ECO:0000256" key="3">
    <source>
        <dbReference type="SAM" id="Phobius"/>
    </source>
</evidence>
<dbReference type="Gene3D" id="3.40.50.300">
    <property type="entry name" value="P-loop containing nucleotide triphosphate hydrolases"/>
    <property type="match status" value="1"/>
</dbReference>
<dbReference type="SUPFAM" id="SSF52540">
    <property type="entry name" value="P-loop containing nucleoside triphosphate hydrolases"/>
    <property type="match status" value="1"/>
</dbReference>
<proteinExistence type="predicted"/>
<gene>
    <name evidence="5" type="ORF">AKJ09_00922</name>
</gene>
<accession>A0A0K1PL52</accession>
<dbReference type="AlphaFoldDB" id="A0A0K1PL52"/>